<comment type="caution">
    <text evidence="1">The sequence shown here is derived from an EMBL/GenBank/DDBJ whole genome shotgun (WGS) entry which is preliminary data.</text>
</comment>
<evidence type="ECO:0000313" key="2">
    <source>
        <dbReference type="Proteomes" id="UP000054705"/>
    </source>
</evidence>
<proteinExistence type="predicted"/>
<evidence type="ECO:0000313" key="1">
    <source>
        <dbReference type="EMBL" id="KUK82379.1"/>
    </source>
</evidence>
<reference evidence="2" key="1">
    <citation type="journal article" date="2015" name="MBio">
        <title>Genome-Resolved Metagenomic Analysis Reveals Roles for Candidate Phyla and Other Microbial Community Members in Biogeochemical Transformations in Oil Reservoirs.</title>
        <authorList>
            <person name="Hu P."/>
            <person name="Tom L."/>
            <person name="Singh A."/>
            <person name="Thomas B.C."/>
            <person name="Baker B.J."/>
            <person name="Piceno Y.M."/>
            <person name="Andersen G.L."/>
            <person name="Banfield J.F."/>
        </authorList>
    </citation>
    <scope>NUCLEOTIDE SEQUENCE [LARGE SCALE GENOMIC DNA]</scope>
</reference>
<sequence>MDFTKMTRQERAGYCLNIYQAGNGKLSKCSDNFNENRECGNICCGHCPEYTGCSREKCRQVWIDPYLITDKPEGRLHYVELATGRLVSGSVPCLISEMYDDNE</sequence>
<dbReference type="AlphaFoldDB" id="A0A101HT82"/>
<organism evidence="1 2">
    <name type="scientific">Pelotomaculum thermopropionicum</name>
    <dbReference type="NCBI Taxonomy" id="110500"/>
    <lineage>
        <taxon>Bacteria</taxon>
        <taxon>Bacillati</taxon>
        <taxon>Bacillota</taxon>
        <taxon>Clostridia</taxon>
        <taxon>Eubacteriales</taxon>
        <taxon>Desulfotomaculaceae</taxon>
        <taxon>Pelotomaculum</taxon>
    </lineage>
</organism>
<accession>A0A101HT82</accession>
<dbReference type="EMBL" id="LGGS01000096">
    <property type="protein sequence ID" value="KUK82379.1"/>
    <property type="molecule type" value="Genomic_DNA"/>
</dbReference>
<dbReference type="Proteomes" id="UP000054705">
    <property type="component" value="Unassembled WGS sequence"/>
</dbReference>
<name>A0A101HT82_9FIRM</name>
<protein>
    <submittedName>
        <fullName evidence="1">Uncharacterized protein</fullName>
    </submittedName>
</protein>
<gene>
    <name evidence="1" type="ORF">XD97_0451</name>
</gene>